<evidence type="ECO:0000313" key="8">
    <source>
        <dbReference type="EMBL" id="NXQ28705.1"/>
    </source>
</evidence>
<evidence type="ECO:0000256" key="3">
    <source>
        <dbReference type="ARBA" id="ARBA00022490"/>
    </source>
</evidence>
<keyword evidence="5" id="KW-0175">Coiled coil</keyword>
<accession>A0A7L2BSL5</accession>
<dbReference type="Proteomes" id="UP000571582">
    <property type="component" value="Unassembled WGS sequence"/>
</dbReference>
<gene>
    <name evidence="8" type="primary">Abi3</name>
    <name evidence="8" type="ORF">ALACHE_R04369</name>
</gene>
<evidence type="ECO:0000256" key="6">
    <source>
        <dbReference type="SAM" id="MobiDB-lite"/>
    </source>
</evidence>
<evidence type="ECO:0000259" key="7">
    <source>
        <dbReference type="Pfam" id="PF07815"/>
    </source>
</evidence>
<dbReference type="GO" id="GO:0035591">
    <property type="term" value="F:signaling adaptor activity"/>
    <property type="evidence" value="ECO:0007669"/>
    <property type="project" value="TreeGrafter"/>
</dbReference>
<reference evidence="8 9" key="1">
    <citation type="submission" date="2019-09" db="EMBL/GenBank/DDBJ databases">
        <title>Bird 10,000 Genomes (B10K) Project - Family phase.</title>
        <authorList>
            <person name="Zhang G."/>
        </authorList>
    </citation>
    <scope>NUCLEOTIDE SEQUENCE [LARGE SCALE GENOMIC DNA]</scope>
    <source>
        <strain evidence="8">B10K-DU-001-15</strain>
        <tissue evidence="8">Muscle</tissue>
    </source>
</reference>
<feature type="compositionally biased region" description="Low complexity" evidence="6">
    <location>
        <begin position="200"/>
        <end position="222"/>
    </location>
</feature>
<dbReference type="PANTHER" id="PTHR10460:SF7">
    <property type="entry name" value="ABI GENE FAMILY MEMBER 3"/>
    <property type="match status" value="1"/>
</dbReference>
<keyword evidence="9" id="KW-1185">Reference proteome</keyword>
<keyword evidence="3" id="KW-0963">Cytoplasm</keyword>
<dbReference type="InterPro" id="IPR028457">
    <property type="entry name" value="ABI"/>
</dbReference>
<dbReference type="GO" id="GO:0030027">
    <property type="term" value="C:lamellipodium"/>
    <property type="evidence" value="ECO:0007669"/>
    <property type="project" value="TreeGrafter"/>
</dbReference>
<dbReference type="GO" id="GO:0031209">
    <property type="term" value="C:SCAR complex"/>
    <property type="evidence" value="ECO:0007669"/>
    <property type="project" value="TreeGrafter"/>
</dbReference>
<dbReference type="GO" id="GO:0017124">
    <property type="term" value="F:SH3 domain binding"/>
    <property type="evidence" value="ECO:0007669"/>
    <property type="project" value="TreeGrafter"/>
</dbReference>
<evidence type="ECO:0000313" key="9">
    <source>
        <dbReference type="Proteomes" id="UP000571582"/>
    </source>
</evidence>
<sequence>ELERLRLRDIPEGRRLLREQHQNLQRVAEYCHGNYLQAGDKRRALQETMALSAQSLASVSYQVRSVASAFLRLLDLQAAQLRQLQAELTCVAQRVAMHKEKVARRQIGALTVPRSCPGCPRLREPPEPPEPRPYFRNPLDFSALDHVGHGVKDTSTELSRTGTLARRGTKICSGHAAGALGRSSRVPEPVPPPVVPQGKLPAAPGGSSALSPSPSGAPGQGIPAPPPLPGDLVPPPLSGDLPPPLPGDLVPPPLPEDLVPPLPGDLPPPLPGDLPLLPPPPALPDTGDLSLPPPPVLPDTGDLTLPPPPVLPPPPA</sequence>
<comment type="similarity">
    <text evidence="2">Belongs to the ABI family.</text>
</comment>
<dbReference type="AlphaFoldDB" id="A0A7L2BSL5"/>
<organism evidence="8 9">
    <name type="scientific">Alaudala cheleensis</name>
    <name type="common">Asian short-toed lark</name>
    <dbReference type="NCBI Taxonomy" id="670337"/>
    <lineage>
        <taxon>Eukaryota</taxon>
        <taxon>Metazoa</taxon>
        <taxon>Chordata</taxon>
        <taxon>Craniata</taxon>
        <taxon>Vertebrata</taxon>
        <taxon>Euteleostomi</taxon>
        <taxon>Archelosauria</taxon>
        <taxon>Archosauria</taxon>
        <taxon>Dinosauria</taxon>
        <taxon>Saurischia</taxon>
        <taxon>Theropoda</taxon>
        <taxon>Coelurosauria</taxon>
        <taxon>Aves</taxon>
        <taxon>Neognathae</taxon>
        <taxon>Neoaves</taxon>
        <taxon>Telluraves</taxon>
        <taxon>Australaves</taxon>
        <taxon>Passeriformes</taxon>
        <taxon>Sylvioidea</taxon>
        <taxon>Alaudidae</taxon>
        <taxon>Alaudala</taxon>
    </lineage>
</organism>
<feature type="compositionally biased region" description="Pro residues" evidence="6">
    <location>
        <begin position="305"/>
        <end position="316"/>
    </location>
</feature>
<dbReference type="PANTHER" id="PTHR10460">
    <property type="entry name" value="ABL INTERACTOR FAMILY MEMBER"/>
    <property type="match status" value="1"/>
</dbReference>
<dbReference type="GO" id="GO:0098858">
    <property type="term" value="C:actin-based cell projection"/>
    <property type="evidence" value="ECO:0007669"/>
    <property type="project" value="TreeGrafter"/>
</dbReference>
<dbReference type="GO" id="GO:0001764">
    <property type="term" value="P:neuron migration"/>
    <property type="evidence" value="ECO:0007669"/>
    <property type="project" value="TreeGrafter"/>
</dbReference>
<protein>
    <submittedName>
        <fullName evidence="8">ABI3 protein</fullName>
    </submittedName>
</protein>
<evidence type="ECO:0000256" key="4">
    <source>
        <dbReference type="ARBA" id="ARBA00022553"/>
    </source>
</evidence>
<evidence type="ECO:0000256" key="1">
    <source>
        <dbReference type="ARBA" id="ARBA00004496"/>
    </source>
</evidence>
<keyword evidence="4" id="KW-0597">Phosphoprotein</keyword>
<feature type="non-terminal residue" evidence="8">
    <location>
        <position position="316"/>
    </location>
</feature>
<dbReference type="Gene3D" id="6.10.140.1620">
    <property type="match status" value="1"/>
</dbReference>
<evidence type="ECO:0000256" key="5">
    <source>
        <dbReference type="ARBA" id="ARBA00023054"/>
    </source>
</evidence>
<evidence type="ECO:0000256" key="2">
    <source>
        <dbReference type="ARBA" id="ARBA00010020"/>
    </source>
</evidence>
<feature type="region of interest" description="Disordered" evidence="6">
    <location>
        <begin position="177"/>
        <end position="316"/>
    </location>
</feature>
<comment type="caution">
    <text evidence="8">The sequence shown here is derived from an EMBL/GenBank/DDBJ whole genome shotgun (WGS) entry which is preliminary data.</text>
</comment>
<name>A0A7L2BSL5_9PASS</name>
<dbReference type="GO" id="GO:0030334">
    <property type="term" value="P:regulation of cell migration"/>
    <property type="evidence" value="ECO:0007669"/>
    <property type="project" value="TreeGrafter"/>
</dbReference>
<feature type="domain" description="Abl-interactor homeo-domain homologous" evidence="7">
    <location>
        <begin position="91"/>
        <end position="163"/>
    </location>
</feature>
<proteinExistence type="inferred from homology"/>
<dbReference type="Pfam" id="PF07815">
    <property type="entry name" value="Abi_HHR"/>
    <property type="match status" value="1"/>
</dbReference>
<feature type="non-terminal residue" evidence="8">
    <location>
        <position position="1"/>
    </location>
</feature>
<dbReference type="EMBL" id="VWYE01011810">
    <property type="protein sequence ID" value="NXQ28705.1"/>
    <property type="molecule type" value="Genomic_DNA"/>
</dbReference>
<comment type="subcellular location">
    <subcellularLocation>
        <location evidence="1">Cytoplasm</location>
    </subcellularLocation>
</comment>
<feature type="compositionally biased region" description="Pro residues" evidence="6">
    <location>
        <begin position="223"/>
        <end position="283"/>
    </location>
</feature>
<dbReference type="InterPro" id="IPR012849">
    <property type="entry name" value="Abl-interactor_HHR_dom"/>
</dbReference>